<dbReference type="Proteomes" id="UP000229847">
    <property type="component" value="Unassembled WGS sequence"/>
</dbReference>
<protein>
    <recommendedName>
        <fullName evidence="4">Glycosyl hydrolases family 39 N-terminal catalytic domain-containing protein</fullName>
    </recommendedName>
</protein>
<organism evidence="5 6">
    <name type="scientific">Candidatus Woesebacteria bacterium CG22_combo_CG10-13_8_21_14_all_39_10</name>
    <dbReference type="NCBI Taxonomy" id="1975059"/>
    <lineage>
        <taxon>Bacteria</taxon>
        <taxon>Candidatus Woeseibacteriota</taxon>
    </lineage>
</organism>
<name>A0A2H0BK14_9BACT</name>
<dbReference type="EMBL" id="PCSW01000012">
    <property type="protein sequence ID" value="PIP57934.1"/>
    <property type="molecule type" value="Genomic_DNA"/>
</dbReference>
<dbReference type="AlphaFoldDB" id="A0A2H0BK14"/>
<keyword evidence="3" id="KW-0326">Glycosidase</keyword>
<reference evidence="5 6" key="1">
    <citation type="submission" date="2017-09" db="EMBL/GenBank/DDBJ databases">
        <title>Depth-based differentiation of microbial function through sediment-hosted aquifers and enrichment of novel symbionts in the deep terrestrial subsurface.</title>
        <authorList>
            <person name="Probst A.J."/>
            <person name="Ladd B."/>
            <person name="Jarett J.K."/>
            <person name="Geller-Mcgrath D.E."/>
            <person name="Sieber C.M."/>
            <person name="Emerson J.B."/>
            <person name="Anantharaman K."/>
            <person name="Thomas B.C."/>
            <person name="Malmstrom R."/>
            <person name="Stieglmeier M."/>
            <person name="Klingl A."/>
            <person name="Woyke T."/>
            <person name="Ryan C.M."/>
            <person name="Banfield J.F."/>
        </authorList>
    </citation>
    <scope>NUCLEOTIDE SEQUENCE [LARGE SCALE GENOMIC DNA]</scope>
    <source>
        <strain evidence="5">CG22_combo_CG10-13_8_21_14_all_39_10</strain>
    </source>
</reference>
<evidence type="ECO:0000313" key="5">
    <source>
        <dbReference type="EMBL" id="PIP57934.1"/>
    </source>
</evidence>
<dbReference type="Pfam" id="PF01229">
    <property type="entry name" value="Glyco_hydro_39"/>
    <property type="match status" value="1"/>
</dbReference>
<dbReference type="GO" id="GO:0016798">
    <property type="term" value="F:hydrolase activity, acting on glycosyl bonds"/>
    <property type="evidence" value="ECO:0007669"/>
    <property type="project" value="UniProtKB-KW"/>
</dbReference>
<evidence type="ECO:0000313" key="6">
    <source>
        <dbReference type="Proteomes" id="UP000229847"/>
    </source>
</evidence>
<keyword evidence="2" id="KW-0378">Hydrolase</keyword>
<evidence type="ECO:0000259" key="4">
    <source>
        <dbReference type="Pfam" id="PF01229"/>
    </source>
</evidence>
<dbReference type="InterPro" id="IPR049166">
    <property type="entry name" value="GH39_cat"/>
</dbReference>
<dbReference type="InterPro" id="IPR017853">
    <property type="entry name" value="GH"/>
</dbReference>
<sequence length="328" mass="36489">LARNGDINSIPSDWSAWENLIQKTIEHISGKSGLAISDVYYEVWNEPDLFGGYKIRGSKNYLDLYLHSALGASRAVNTLPYKFGGPATTGYYDNWMKGLLDFVSKNNLRLDFISWHRYSKNLDVFLSDVAKARSLLANYYNLGTKETVISETGPNSENDPVYDNTFGAIHEIAVSVVLQNEVTRTFTFEIKDGASSDKKFWGRWGLFTNEKFGAPEIKPRGDAITFLNSMIGGTKLNVFGQGSWVKSLSKKLGGGITRILVVNFDPKGVHEEVVPITLVNLPSGNFTFKRTDFLGDSLSQEVATTSAEWSTNQYFKPNSAAIFEVVSK</sequence>
<feature type="non-terminal residue" evidence="5">
    <location>
        <position position="1"/>
    </location>
</feature>
<accession>A0A2H0BK14</accession>
<dbReference type="SUPFAM" id="SSF51445">
    <property type="entry name" value="(Trans)glycosidases"/>
    <property type="match status" value="1"/>
</dbReference>
<comment type="caution">
    <text evidence="5">The sequence shown here is derived from an EMBL/GenBank/DDBJ whole genome shotgun (WGS) entry which is preliminary data.</text>
</comment>
<evidence type="ECO:0000256" key="2">
    <source>
        <dbReference type="ARBA" id="ARBA00022801"/>
    </source>
</evidence>
<evidence type="ECO:0000256" key="1">
    <source>
        <dbReference type="ARBA" id="ARBA00008875"/>
    </source>
</evidence>
<comment type="similarity">
    <text evidence="1">Belongs to the glycosyl hydrolase 39 family.</text>
</comment>
<proteinExistence type="inferred from homology"/>
<evidence type="ECO:0000256" key="3">
    <source>
        <dbReference type="ARBA" id="ARBA00023295"/>
    </source>
</evidence>
<gene>
    <name evidence="5" type="ORF">COX03_00415</name>
</gene>
<feature type="domain" description="Glycosyl hydrolases family 39 N-terminal catalytic" evidence="4">
    <location>
        <begin position="11"/>
        <end position="164"/>
    </location>
</feature>
<dbReference type="Gene3D" id="3.20.20.80">
    <property type="entry name" value="Glycosidases"/>
    <property type="match status" value="1"/>
</dbReference>